<feature type="signal peptide" evidence="2">
    <location>
        <begin position="1"/>
        <end position="22"/>
    </location>
</feature>
<dbReference type="OrthoDB" id="985589at2759"/>
<evidence type="ECO:0000313" key="3">
    <source>
        <dbReference type="EMBL" id="PPS19164.1"/>
    </source>
</evidence>
<feature type="region of interest" description="Disordered" evidence="1">
    <location>
        <begin position="54"/>
        <end position="164"/>
    </location>
</feature>
<dbReference type="Proteomes" id="UP000239757">
    <property type="component" value="Unassembled WGS sequence"/>
</dbReference>
<sequence length="164" mass="16684">MAKVPFVVFSLALVLSIQFVVGHDEKALDEAASSEAEDALLSSGVAKLVENFKSSAGDDSQSVDGPTSSLADEIAAAPESDVEVATEYADGPTSGLADEIAASPESEVEDATESAGGRKQSDVEVATEYADGPTSGLADEIAASPESEVEDATESAGGRKRKMA</sequence>
<feature type="compositionally biased region" description="Polar residues" evidence="1">
    <location>
        <begin position="54"/>
        <end position="70"/>
    </location>
</feature>
<gene>
    <name evidence="3" type="ORF">GOBAR_AA01474</name>
</gene>
<reference evidence="3 4" key="1">
    <citation type="submission" date="2015-01" db="EMBL/GenBank/DDBJ databases">
        <title>Genome of allotetraploid Gossypium barbadense reveals genomic plasticity and fiber elongation in cotton evolution.</title>
        <authorList>
            <person name="Chen X."/>
            <person name="Liu X."/>
            <person name="Zhao B."/>
            <person name="Zheng H."/>
            <person name="Hu Y."/>
            <person name="Lu G."/>
            <person name="Yang C."/>
            <person name="Chen J."/>
            <person name="Shan C."/>
            <person name="Zhang L."/>
            <person name="Zhou Y."/>
            <person name="Wang L."/>
            <person name="Guo W."/>
            <person name="Bai Y."/>
            <person name="Ruan J."/>
            <person name="Shangguan X."/>
            <person name="Mao Y."/>
            <person name="Jiang J."/>
            <person name="Zhu Y."/>
            <person name="Lei J."/>
            <person name="Kang H."/>
            <person name="Chen S."/>
            <person name="He X."/>
            <person name="Wang R."/>
            <person name="Wang Y."/>
            <person name="Chen J."/>
            <person name="Wang L."/>
            <person name="Yu S."/>
            <person name="Wang B."/>
            <person name="Wei J."/>
            <person name="Song S."/>
            <person name="Lu X."/>
            <person name="Gao Z."/>
            <person name="Gu W."/>
            <person name="Deng X."/>
            <person name="Ma D."/>
            <person name="Wang S."/>
            <person name="Liang W."/>
            <person name="Fang L."/>
            <person name="Cai C."/>
            <person name="Zhu X."/>
            <person name="Zhou B."/>
            <person name="Zhang Y."/>
            <person name="Chen Z."/>
            <person name="Xu S."/>
            <person name="Zhu R."/>
            <person name="Wang S."/>
            <person name="Zhang T."/>
            <person name="Zhao G."/>
        </authorList>
    </citation>
    <scope>NUCLEOTIDE SEQUENCE [LARGE SCALE GENOMIC DNA]</scope>
    <source>
        <strain evidence="4">cv. Xinhai21</strain>
        <tissue evidence="3">Leaf</tissue>
    </source>
</reference>
<keyword evidence="2" id="KW-0732">Signal</keyword>
<organism evidence="3 4">
    <name type="scientific">Gossypium barbadense</name>
    <name type="common">Sea Island cotton</name>
    <name type="synonym">Hibiscus barbadensis</name>
    <dbReference type="NCBI Taxonomy" id="3634"/>
    <lineage>
        <taxon>Eukaryota</taxon>
        <taxon>Viridiplantae</taxon>
        <taxon>Streptophyta</taxon>
        <taxon>Embryophyta</taxon>
        <taxon>Tracheophyta</taxon>
        <taxon>Spermatophyta</taxon>
        <taxon>Magnoliopsida</taxon>
        <taxon>eudicotyledons</taxon>
        <taxon>Gunneridae</taxon>
        <taxon>Pentapetalae</taxon>
        <taxon>rosids</taxon>
        <taxon>malvids</taxon>
        <taxon>Malvales</taxon>
        <taxon>Malvaceae</taxon>
        <taxon>Malvoideae</taxon>
        <taxon>Gossypium</taxon>
    </lineage>
</organism>
<accession>A0A2P5YUC5</accession>
<name>A0A2P5YUC5_GOSBA</name>
<feature type="chain" id="PRO_5015132317" evidence="2">
    <location>
        <begin position="23"/>
        <end position="164"/>
    </location>
</feature>
<evidence type="ECO:0000256" key="2">
    <source>
        <dbReference type="SAM" id="SignalP"/>
    </source>
</evidence>
<dbReference type="AlphaFoldDB" id="A0A2P5YUC5"/>
<protein>
    <submittedName>
        <fullName evidence="3">Uncharacterized protein</fullName>
    </submittedName>
</protein>
<evidence type="ECO:0000256" key="1">
    <source>
        <dbReference type="SAM" id="MobiDB-lite"/>
    </source>
</evidence>
<evidence type="ECO:0000313" key="4">
    <source>
        <dbReference type="Proteomes" id="UP000239757"/>
    </source>
</evidence>
<dbReference type="EMBL" id="KZ662786">
    <property type="protein sequence ID" value="PPS19164.1"/>
    <property type="molecule type" value="Genomic_DNA"/>
</dbReference>
<proteinExistence type="predicted"/>